<evidence type="ECO:0000313" key="1">
    <source>
        <dbReference type="EMBL" id="MPM43635.1"/>
    </source>
</evidence>
<name>A0A644ZRX6_9ZZZZ</name>
<accession>A0A644ZRX6</accession>
<gene>
    <name evidence="1" type="ORF">SDC9_90312</name>
</gene>
<proteinExistence type="predicted"/>
<reference evidence="1" key="1">
    <citation type="submission" date="2019-08" db="EMBL/GenBank/DDBJ databases">
        <authorList>
            <person name="Kucharzyk K."/>
            <person name="Murdoch R.W."/>
            <person name="Higgins S."/>
            <person name="Loffler F."/>
        </authorList>
    </citation>
    <scope>NUCLEOTIDE SEQUENCE</scope>
</reference>
<organism evidence="1">
    <name type="scientific">bioreactor metagenome</name>
    <dbReference type="NCBI Taxonomy" id="1076179"/>
    <lineage>
        <taxon>unclassified sequences</taxon>
        <taxon>metagenomes</taxon>
        <taxon>ecological metagenomes</taxon>
    </lineage>
</organism>
<comment type="caution">
    <text evidence="1">The sequence shown here is derived from an EMBL/GenBank/DDBJ whole genome shotgun (WGS) entry which is preliminary data.</text>
</comment>
<sequence>MCNYKNISLFILVVFITVLGLSGIALANSAEGSYNRSQYVAALETLVVNKKISSEQAVKLKAYFTKKEAERNAELQNLIDEIMIMGHLKPDQAEAVFNAMYMDSAFPESIDYVLNSLVDKKVISSAQSIKLYPYFTDKAAEFKGNMIAEFSYNTDLSVDEVEIILKAIHWSMSGLKSHVDLVSLVNSSTIIDDDIEDVMSYYKGLEYDRRQQLIDELITAAGLSRSQASTVLKTLNIPLL</sequence>
<dbReference type="EMBL" id="VSSQ01010178">
    <property type="protein sequence ID" value="MPM43635.1"/>
    <property type="molecule type" value="Genomic_DNA"/>
</dbReference>
<dbReference type="AlphaFoldDB" id="A0A644ZRX6"/>
<protein>
    <submittedName>
        <fullName evidence="1">Uncharacterized protein</fullName>
    </submittedName>
</protein>